<dbReference type="GO" id="GO:0004045">
    <property type="term" value="F:peptidyl-tRNA hydrolase activity"/>
    <property type="evidence" value="ECO:0007669"/>
    <property type="project" value="TreeGrafter"/>
</dbReference>
<dbReference type="Pfam" id="PF00472">
    <property type="entry name" value="RF-1"/>
    <property type="match status" value="1"/>
</dbReference>
<name>A0A7W9TL03_CASDE</name>
<organism evidence="3 4">
    <name type="scientific">Castellaniella defragrans</name>
    <name type="common">Alcaligenes defragrans</name>
    <dbReference type="NCBI Taxonomy" id="75697"/>
    <lineage>
        <taxon>Bacteria</taxon>
        <taxon>Pseudomonadati</taxon>
        <taxon>Pseudomonadota</taxon>
        <taxon>Betaproteobacteria</taxon>
        <taxon>Burkholderiales</taxon>
        <taxon>Alcaligenaceae</taxon>
        <taxon>Castellaniella</taxon>
    </lineage>
</organism>
<dbReference type="EMBL" id="JACHIB010000001">
    <property type="protein sequence ID" value="MBB6082036.1"/>
    <property type="molecule type" value="Genomic_DNA"/>
</dbReference>
<protein>
    <submittedName>
        <fullName evidence="3">Ribosome-associated protein</fullName>
    </submittedName>
</protein>
<dbReference type="PANTHER" id="PTHR47814:SF1">
    <property type="entry name" value="PEPTIDYL-TRNA HYDROLASE ARFB"/>
    <property type="match status" value="1"/>
</dbReference>
<dbReference type="SUPFAM" id="SSF110916">
    <property type="entry name" value="Peptidyl-tRNA hydrolase domain-like"/>
    <property type="match status" value="1"/>
</dbReference>
<evidence type="ECO:0000256" key="1">
    <source>
        <dbReference type="SAM" id="MobiDB-lite"/>
    </source>
</evidence>
<reference evidence="3 4" key="1">
    <citation type="submission" date="2020-08" db="EMBL/GenBank/DDBJ databases">
        <title>Genomic Encyclopedia of Type Strains, Phase IV (KMG-IV): sequencing the most valuable type-strain genomes for metagenomic binning, comparative biology and taxonomic classification.</title>
        <authorList>
            <person name="Goeker M."/>
        </authorList>
    </citation>
    <scope>NUCLEOTIDE SEQUENCE [LARGE SCALE GENOMIC DNA]</scope>
    <source>
        <strain evidence="3 4">DSM 12141</strain>
    </source>
</reference>
<evidence type="ECO:0000259" key="2">
    <source>
        <dbReference type="PROSITE" id="PS00745"/>
    </source>
</evidence>
<feature type="compositionally biased region" description="Basic and acidic residues" evidence="1">
    <location>
        <begin position="91"/>
        <end position="104"/>
    </location>
</feature>
<comment type="caution">
    <text evidence="3">The sequence shown here is derived from an EMBL/GenBank/DDBJ whole genome shotgun (WGS) entry which is preliminary data.</text>
</comment>
<sequence>MTRHRYPIQAHDVEFTAIRAQGAGGQNVNKVSSAVHLRFDIHASTLPESVRERLLGLRDHRITAAGIIVIKAQSSRNQAQNRQEALARLQEMIDRAGDIPEARRPTRPTQGARRRRQQAKTERSALKQLRAKVATD</sequence>
<dbReference type="AlphaFoldDB" id="A0A7W9TL03"/>
<dbReference type="GO" id="GO:0043022">
    <property type="term" value="F:ribosome binding"/>
    <property type="evidence" value="ECO:0007669"/>
    <property type="project" value="TreeGrafter"/>
</dbReference>
<accession>A0A7W9TL03</accession>
<dbReference type="InterPro" id="IPR000352">
    <property type="entry name" value="Pep_chain_release_fac_I"/>
</dbReference>
<dbReference type="NCBIfam" id="NF006718">
    <property type="entry name" value="PRK09256.1"/>
    <property type="match status" value="1"/>
</dbReference>
<evidence type="ECO:0000313" key="3">
    <source>
        <dbReference type="EMBL" id="MBB6082036.1"/>
    </source>
</evidence>
<dbReference type="RefSeq" id="WP_043679827.1">
    <property type="nucleotide sequence ID" value="NZ_JACHIB010000001.1"/>
</dbReference>
<proteinExistence type="predicted"/>
<dbReference type="PANTHER" id="PTHR47814">
    <property type="entry name" value="PEPTIDYL-TRNA HYDROLASE ARFB"/>
    <property type="match status" value="1"/>
</dbReference>
<evidence type="ECO:0000313" key="4">
    <source>
        <dbReference type="Proteomes" id="UP000541136"/>
    </source>
</evidence>
<dbReference type="Proteomes" id="UP000541136">
    <property type="component" value="Unassembled WGS sequence"/>
</dbReference>
<dbReference type="GO" id="GO:0072344">
    <property type="term" value="P:rescue of stalled ribosome"/>
    <property type="evidence" value="ECO:0007669"/>
    <property type="project" value="TreeGrafter"/>
</dbReference>
<dbReference type="PROSITE" id="PS00745">
    <property type="entry name" value="RF_PROK_I"/>
    <property type="match status" value="1"/>
</dbReference>
<feature type="domain" description="Prokaryotic-type class I peptide chain release factors" evidence="2">
    <location>
        <begin position="19"/>
        <end position="35"/>
    </location>
</feature>
<gene>
    <name evidence="3" type="ORF">HNR28_000054</name>
</gene>
<feature type="region of interest" description="Disordered" evidence="1">
    <location>
        <begin position="91"/>
        <end position="136"/>
    </location>
</feature>
<dbReference type="GO" id="GO:0003747">
    <property type="term" value="F:translation release factor activity"/>
    <property type="evidence" value="ECO:0007669"/>
    <property type="project" value="InterPro"/>
</dbReference>
<dbReference type="Gene3D" id="3.30.160.20">
    <property type="match status" value="1"/>
</dbReference>